<gene>
    <name evidence="3" type="ORF">Q5H94_12820</name>
</gene>
<keyword evidence="2" id="KW-0812">Transmembrane</keyword>
<comment type="caution">
    <text evidence="3">The sequence shown here is derived from an EMBL/GenBank/DDBJ whole genome shotgun (WGS) entry which is preliminary data.</text>
</comment>
<evidence type="ECO:0000256" key="1">
    <source>
        <dbReference type="SAM" id="MobiDB-lite"/>
    </source>
</evidence>
<sequence length="132" mass="13893">MKALRRQIRRHFAFAWALIAAALLVKAIVPAGYMTVVSDGTITVQLCSGIQGKTMEIAMPGMKTPGKDHPAKADMPCPFAGLSAPSLAAVDAGLLVLAIAFILAAARREPEPVAPRRAPYLRPPLRGPPATA</sequence>
<name>A0ABT9A048_9SPHN</name>
<reference evidence="3" key="1">
    <citation type="submission" date="2023-07" db="EMBL/GenBank/DDBJ databases">
        <authorList>
            <person name="Kim M.K."/>
        </authorList>
    </citation>
    <scope>NUCLEOTIDE SEQUENCE</scope>
    <source>
        <strain evidence="3">CA1-15</strain>
    </source>
</reference>
<keyword evidence="2" id="KW-1133">Transmembrane helix</keyword>
<dbReference type="Proteomes" id="UP001176468">
    <property type="component" value="Unassembled WGS sequence"/>
</dbReference>
<feature type="compositionally biased region" description="Pro residues" evidence="1">
    <location>
        <begin position="121"/>
        <end position="132"/>
    </location>
</feature>
<evidence type="ECO:0000313" key="3">
    <source>
        <dbReference type="EMBL" id="MDO7843210.1"/>
    </source>
</evidence>
<protein>
    <recommendedName>
        <fullName evidence="5">DUF2946 domain-containing protein</fullName>
    </recommendedName>
</protein>
<organism evidence="3 4">
    <name type="scientific">Sphingomonas immobilis</name>
    <dbReference type="NCBI Taxonomy" id="3063997"/>
    <lineage>
        <taxon>Bacteria</taxon>
        <taxon>Pseudomonadati</taxon>
        <taxon>Pseudomonadota</taxon>
        <taxon>Alphaproteobacteria</taxon>
        <taxon>Sphingomonadales</taxon>
        <taxon>Sphingomonadaceae</taxon>
        <taxon>Sphingomonas</taxon>
    </lineage>
</organism>
<dbReference type="InterPro" id="IPR021333">
    <property type="entry name" value="DUF2946"/>
</dbReference>
<evidence type="ECO:0000313" key="4">
    <source>
        <dbReference type="Proteomes" id="UP001176468"/>
    </source>
</evidence>
<dbReference type="Pfam" id="PF11162">
    <property type="entry name" value="DUF2946"/>
    <property type="match status" value="1"/>
</dbReference>
<dbReference type="RefSeq" id="WP_304561664.1">
    <property type="nucleotide sequence ID" value="NZ_JAUQSZ010000008.1"/>
</dbReference>
<keyword evidence="2" id="KW-0472">Membrane</keyword>
<dbReference type="EMBL" id="JAUQSZ010000008">
    <property type="protein sequence ID" value="MDO7843210.1"/>
    <property type="molecule type" value="Genomic_DNA"/>
</dbReference>
<feature type="region of interest" description="Disordered" evidence="1">
    <location>
        <begin position="110"/>
        <end position="132"/>
    </location>
</feature>
<accession>A0ABT9A048</accession>
<evidence type="ECO:0000256" key="2">
    <source>
        <dbReference type="SAM" id="Phobius"/>
    </source>
</evidence>
<evidence type="ECO:0008006" key="5">
    <source>
        <dbReference type="Google" id="ProtNLM"/>
    </source>
</evidence>
<proteinExistence type="predicted"/>
<feature type="transmembrane region" description="Helical" evidence="2">
    <location>
        <begin position="84"/>
        <end position="106"/>
    </location>
</feature>
<keyword evidence="4" id="KW-1185">Reference proteome</keyword>